<keyword evidence="7 11" id="KW-1133">Transmembrane helix</keyword>
<dbReference type="PANTHER" id="PTHR37468:SF1">
    <property type="entry name" value="SULFATE TRANSPORTER CYSZ"/>
    <property type="match status" value="1"/>
</dbReference>
<dbReference type="GO" id="GO:0009675">
    <property type="term" value="F:high-affinity sulfate:proton symporter activity"/>
    <property type="evidence" value="ECO:0007669"/>
    <property type="project" value="TreeGrafter"/>
</dbReference>
<evidence type="ECO:0000256" key="2">
    <source>
        <dbReference type="ARBA" id="ARBA00022448"/>
    </source>
</evidence>
<comment type="subcellular location">
    <subcellularLocation>
        <location evidence="1">Membrane</location>
        <topology evidence="1">Multi-pass membrane protein</topology>
    </subcellularLocation>
</comment>
<evidence type="ECO:0000256" key="3">
    <source>
        <dbReference type="ARBA" id="ARBA00022475"/>
    </source>
</evidence>
<feature type="transmembrane region" description="Helical" evidence="11">
    <location>
        <begin position="80"/>
        <end position="100"/>
    </location>
</feature>
<gene>
    <name evidence="12" type="primary">cysZ</name>
    <name evidence="12" type="ORF">Q4521_03010</name>
</gene>
<dbReference type="RefSeq" id="WP_216063802.1">
    <property type="nucleotide sequence ID" value="NZ_JAHKPP010000023.1"/>
</dbReference>
<dbReference type="NCBIfam" id="NF003433">
    <property type="entry name" value="PRK04949.1"/>
    <property type="match status" value="1"/>
</dbReference>
<feature type="transmembrane region" description="Helical" evidence="11">
    <location>
        <begin position="156"/>
        <end position="176"/>
    </location>
</feature>
<accession>A0AAW7X391</accession>
<keyword evidence="6 11" id="KW-0812">Transmembrane</keyword>
<evidence type="ECO:0000256" key="10">
    <source>
        <dbReference type="ARBA" id="ARBA00023192"/>
    </source>
</evidence>
<keyword evidence="8" id="KW-0764">Sulfate transport</keyword>
<feature type="transmembrane region" description="Helical" evidence="11">
    <location>
        <begin position="35"/>
        <end position="59"/>
    </location>
</feature>
<dbReference type="Pfam" id="PF07264">
    <property type="entry name" value="EI24"/>
    <property type="match status" value="1"/>
</dbReference>
<dbReference type="InterPro" id="IPR059112">
    <property type="entry name" value="CysZ/EI24"/>
</dbReference>
<dbReference type="AlphaFoldDB" id="A0AAW7X391"/>
<dbReference type="PANTHER" id="PTHR37468">
    <property type="entry name" value="SULFATE TRANSPORTER CYSZ"/>
    <property type="match status" value="1"/>
</dbReference>
<evidence type="ECO:0000256" key="6">
    <source>
        <dbReference type="ARBA" id="ARBA00022692"/>
    </source>
</evidence>
<dbReference type="GO" id="GO:0019344">
    <property type="term" value="P:cysteine biosynthetic process"/>
    <property type="evidence" value="ECO:0007669"/>
    <property type="project" value="UniProtKB-KW"/>
</dbReference>
<keyword evidence="2" id="KW-0813">Transport</keyword>
<sequence length="268" mass="30332">MPHRNIYDNPPNTLTTGAQYFVQGVNLLWHPQLRVYILIPLLVNCILFVALTTVFIGYFNYWAEIITGSIEVDMGWFTSIIVWVLKALAWFGLIVLGVILLMVYGYSFNVITNIIAAPFYGLLAEKTEMLITGKKGEGEPLAQMIPRVIGREISKLWYFLSRGFVIMLIVLLLSTIPLINLIAPFIGLLWSAWSMAIQYGDYAADNNRLEFKELRQRLWQKKYSSLGFGGIVMGCSVVPILNIFAMPAAVTGGTIYWVKELRDKPPKQ</sequence>
<reference evidence="12" key="1">
    <citation type="submission" date="2023-07" db="EMBL/GenBank/DDBJ databases">
        <title>Genome content predicts the carbon catabolic preferences of heterotrophic bacteria.</title>
        <authorList>
            <person name="Gralka M."/>
        </authorList>
    </citation>
    <scope>NUCLEOTIDE SEQUENCE</scope>
    <source>
        <strain evidence="12">I3M17_2</strain>
    </source>
</reference>
<keyword evidence="10" id="KW-0198">Cysteine biosynthesis</keyword>
<dbReference type="Proteomes" id="UP001169760">
    <property type="component" value="Unassembled WGS sequence"/>
</dbReference>
<evidence type="ECO:0000256" key="4">
    <source>
        <dbReference type="ARBA" id="ARBA00022519"/>
    </source>
</evidence>
<evidence type="ECO:0000313" key="12">
    <source>
        <dbReference type="EMBL" id="MDO6421433.1"/>
    </source>
</evidence>
<evidence type="ECO:0000256" key="8">
    <source>
        <dbReference type="ARBA" id="ARBA00023032"/>
    </source>
</evidence>
<feature type="transmembrane region" description="Helical" evidence="11">
    <location>
        <begin position="225"/>
        <end position="258"/>
    </location>
</feature>
<feature type="transmembrane region" description="Helical" evidence="11">
    <location>
        <begin position="106"/>
        <end position="124"/>
    </location>
</feature>
<keyword evidence="4" id="KW-0997">Cell inner membrane</keyword>
<dbReference type="GO" id="GO:0000103">
    <property type="term" value="P:sulfate assimilation"/>
    <property type="evidence" value="ECO:0007669"/>
    <property type="project" value="TreeGrafter"/>
</dbReference>
<keyword evidence="9 11" id="KW-0472">Membrane</keyword>
<dbReference type="InterPro" id="IPR050480">
    <property type="entry name" value="CysZ-like"/>
</dbReference>
<evidence type="ECO:0000256" key="9">
    <source>
        <dbReference type="ARBA" id="ARBA00023136"/>
    </source>
</evidence>
<organism evidence="12 13">
    <name type="scientific">Saccharophagus degradans</name>
    <dbReference type="NCBI Taxonomy" id="86304"/>
    <lineage>
        <taxon>Bacteria</taxon>
        <taxon>Pseudomonadati</taxon>
        <taxon>Pseudomonadota</taxon>
        <taxon>Gammaproteobacteria</taxon>
        <taxon>Cellvibrionales</taxon>
        <taxon>Cellvibrionaceae</taxon>
        <taxon>Saccharophagus</taxon>
    </lineage>
</organism>
<evidence type="ECO:0000256" key="7">
    <source>
        <dbReference type="ARBA" id="ARBA00022989"/>
    </source>
</evidence>
<proteinExistence type="predicted"/>
<evidence type="ECO:0000256" key="1">
    <source>
        <dbReference type="ARBA" id="ARBA00004141"/>
    </source>
</evidence>
<keyword evidence="3" id="KW-1003">Cell membrane</keyword>
<evidence type="ECO:0000256" key="5">
    <source>
        <dbReference type="ARBA" id="ARBA00022605"/>
    </source>
</evidence>
<comment type="caution">
    <text evidence="12">The sequence shown here is derived from an EMBL/GenBank/DDBJ whole genome shotgun (WGS) entry which is preliminary data.</text>
</comment>
<dbReference type="EMBL" id="JAUOPB010000002">
    <property type="protein sequence ID" value="MDO6421433.1"/>
    <property type="molecule type" value="Genomic_DNA"/>
</dbReference>
<evidence type="ECO:0000313" key="13">
    <source>
        <dbReference type="Proteomes" id="UP001169760"/>
    </source>
</evidence>
<keyword evidence="5" id="KW-0028">Amino-acid biosynthesis</keyword>
<dbReference type="GO" id="GO:0005886">
    <property type="term" value="C:plasma membrane"/>
    <property type="evidence" value="ECO:0007669"/>
    <property type="project" value="TreeGrafter"/>
</dbReference>
<evidence type="ECO:0000256" key="11">
    <source>
        <dbReference type="SAM" id="Phobius"/>
    </source>
</evidence>
<name>A0AAW7X391_9GAMM</name>
<protein>
    <submittedName>
        <fullName evidence="12">Sulfate transporter CysZ</fullName>
    </submittedName>
</protein>